<protein>
    <recommendedName>
        <fullName evidence="4">DnaD domain-containing protein</fullName>
    </recommendedName>
</protein>
<organism evidence="2 3">
    <name type="scientific">Limosilactobacillus portuensis</name>
    <dbReference type="NCBI Taxonomy" id="2742601"/>
    <lineage>
        <taxon>Bacteria</taxon>
        <taxon>Bacillati</taxon>
        <taxon>Bacillota</taxon>
        <taxon>Bacilli</taxon>
        <taxon>Lactobacillales</taxon>
        <taxon>Lactobacillaceae</taxon>
        <taxon>Limosilactobacillus</taxon>
    </lineage>
</organism>
<evidence type="ECO:0000313" key="2">
    <source>
        <dbReference type="EMBL" id="MBU9695220.1"/>
    </source>
</evidence>
<reference evidence="2 3" key="1">
    <citation type="submission" date="2021-06" db="EMBL/GenBank/DDBJ databases">
        <title>Limosilactobacillus angelus sp. nov., isolated from the human vagina.</title>
        <authorList>
            <person name="Chen Y.-S."/>
        </authorList>
    </citation>
    <scope>NUCLEOTIDE SEQUENCE [LARGE SCALE GENOMIC DNA]</scope>
    <source>
        <strain evidence="2 3">P5L02</strain>
    </source>
</reference>
<sequence length="259" mass="29581">MNYLKQIIAFDKWEELHPLSDKAYRLWLKLMAIANASGWDEWLSVPLLKLKSELHTSSDQTIMNARNSLVQAGRIEVRKGKHGKSAGYRLIPFSESLSGVPNGDGSGVKSGEDSGGLHGVKGGEDSGTYYKQNKTKQNKTNNSDKSPATRHKTQQKFADDSVEMQLAMYLFSKIKENNPDHKKLTDSQKQKWADSIRLMIERDNRSPKQIKNMVDWCQADSFWRNNILSTAKLRKQYDTMAPKANAQWQSNQQRKRVYS</sequence>
<accession>A0ABS6IYJ7</accession>
<evidence type="ECO:0008006" key="4">
    <source>
        <dbReference type="Google" id="ProtNLM"/>
    </source>
</evidence>
<evidence type="ECO:0000256" key="1">
    <source>
        <dbReference type="SAM" id="MobiDB-lite"/>
    </source>
</evidence>
<feature type="compositionally biased region" description="Gly residues" evidence="1">
    <location>
        <begin position="102"/>
        <end position="120"/>
    </location>
</feature>
<dbReference type="EMBL" id="JAHPJJ010000009">
    <property type="protein sequence ID" value="MBU9695220.1"/>
    <property type="molecule type" value="Genomic_DNA"/>
</dbReference>
<proteinExistence type="predicted"/>
<dbReference type="Proteomes" id="UP001196248">
    <property type="component" value="Unassembled WGS sequence"/>
</dbReference>
<name>A0ABS6IYJ7_9LACO</name>
<feature type="region of interest" description="Disordered" evidence="1">
    <location>
        <begin position="101"/>
        <end position="157"/>
    </location>
</feature>
<comment type="caution">
    <text evidence="2">The sequence shown here is derived from an EMBL/GenBank/DDBJ whole genome shotgun (WGS) entry which is preliminary data.</text>
</comment>
<evidence type="ECO:0000313" key="3">
    <source>
        <dbReference type="Proteomes" id="UP001196248"/>
    </source>
</evidence>
<keyword evidence="3" id="KW-1185">Reference proteome</keyword>
<gene>
    <name evidence="2" type="ORF">KSL82_04825</name>
</gene>
<dbReference type="RefSeq" id="WP_216972250.1">
    <property type="nucleotide sequence ID" value="NZ_JAHPJJ010000009.1"/>
</dbReference>